<keyword evidence="2" id="KW-1133">Transmembrane helix</keyword>
<feature type="compositionally biased region" description="Basic and acidic residues" evidence="1">
    <location>
        <begin position="196"/>
        <end position="211"/>
    </location>
</feature>
<evidence type="ECO:0000256" key="2">
    <source>
        <dbReference type="SAM" id="Phobius"/>
    </source>
</evidence>
<reference evidence="3" key="1">
    <citation type="submission" date="2021-01" db="EMBL/GenBank/DDBJ databases">
        <authorList>
            <person name="Corre E."/>
            <person name="Pelletier E."/>
            <person name="Niang G."/>
            <person name="Scheremetjew M."/>
            <person name="Finn R."/>
            <person name="Kale V."/>
            <person name="Holt S."/>
            <person name="Cochrane G."/>
            <person name="Meng A."/>
            <person name="Brown T."/>
            <person name="Cohen L."/>
        </authorList>
    </citation>
    <scope>NUCLEOTIDE SEQUENCE</scope>
    <source>
        <strain evidence="3">CCMP1381</strain>
    </source>
</reference>
<accession>A0A7S2GP24</accession>
<feature type="region of interest" description="Disordered" evidence="1">
    <location>
        <begin position="196"/>
        <end position="241"/>
    </location>
</feature>
<evidence type="ECO:0000313" key="3">
    <source>
        <dbReference type="EMBL" id="CAD9462757.1"/>
    </source>
</evidence>
<keyword evidence="2" id="KW-0472">Membrane</keyword>
<dbReference type="AlphaFoldDB" id="A0A7S2GP24"/>
<organism evidence="3">
    <name type="scientific">Octactis speculum</name>
    <dbReference type="NCBI Taxonomy" id="3111310"/>
    <lineage>
        <taxon>Eukaryota</taxon>
        <taxon>Sar</taxon>
        <taxon>Stramenopiles</taxon>
        <taxon>Ochrophyta</taxon>
        <taxon>Dictyochophyceae</taxon>
        <taxon>Dictyochales</taxon>
        <taxon>Dictyochaceae</taxon>
        <taxon>Octactis</taxon>
    </lineage>
</organism>
<keyword evidence="2" id="KW-0812">Transmembrane</keyword>
<feature type="transmembrane region" description="Helical" evidence="2">
    <location>
        <begin position="22"/>
        <end position="41"/>
    </location>
</feature>
<name>A0A7S2GP24_9STRA</name>
<gene>
    <name evidence="3" type="ORF">DSPE1174_LOCUS25152</name>
</gene>
<protein>
    <submittedName>
        <fullName evidence="3">Uncharacterized protein</fullName>
    </submittedName>
</protein>
<feature type="compositionally biased region" description="Acidic residues" evidence="1">
    <location>
        <begin position="213"/>
        <end position="226"/>
    </location>
</feature>
<proteinExistence type="predicted"/>
<dbReference type="EMBL" id="HBGS01048365">
    <property type="protein sequence ID" value="CAD9462757.1"/>
    <property type="molecule type" value="Transcribed_RNA"/>
</dbReference>
<evidence type="ECO:0000256" key="1">
    <source>
        <dbReference type="SAM" id="MobiDB-lite"/>
    </source>
</evidence>
<sequence length="413" mass="47182">MLPTTKAGPGDKEPAYIILKKHLLKVLGILALVGLFVVFRLQGNSMKIEKLESRVHGFSRNLKFWDMKEKSAHASVIAKLGEEVEQHLDRDIVESELATEIMRTMTSLKAEYLANVTTMVKDATSLSVEAQSEETAIAMREARDMMQARADEGINFLFTCFNAKVGPLVKRLAREAKHAEARRTEIQAEIVKQLKKSHEFEEKSHEPHAPGDLDGDGWTEDMDGDGYADHPPPDIDDDESRLMTDKWHNDTVYTFFDHLERYMVEKNDPNSTAVPPMDVGSHLYEELSNAYDHLKNEQVSWSDIQDLLKARKDSLAEARLPPFEDAEPVSDDEHTYAQSWHVQSYLDEVLWPAKLNAHIPNLMTMRNKVKSGDMTPLEASGTLEEMAVDEIFPHHWLHHMSGGDDYYYRDYHY</sequence>